<protein>
    <submittedName>
        <fullName evidence="2">Uncharacterized protein</fullName>
    </submittedName>
</protein>
<dbReference type="PATRIC" id="fig|1120926.3.peg.819"/>
<keyword evidence="3" id="KW-1185">Reference proteome</keyword>
<accession>N8ZMB4</accession>
<dbReference type="GeneID" id="84208274"/>
<dbReference type="RefSeq" id="WP_004857266.1">
    <property type="nucleotide sequence ID" value="NZ_ASYY01000085.1"/>
</dbReference>
<organism evidence="2 3">
    <name type="scientific">Acinetobacter gerneri DSM 14967 = CIP 107464 = MTCC 9824</name>
    <dbReference type="NCBI Taxonomy" id="1120926"/>
    <lineage>
        <taxon>Bacteria</taxon>
        <taxon>Pseudomonadati</taxon>
        <taxon>Pseudomonadota</taxon>
        <taxon>Gammaproteobacteria</taxon>
        <taxon>Moraxellales</taxon>
        <taxon>Moraxellaceae</taxon>
        <taxon>Acinetobacter</taxon>
    </lineage>
</organism>
<feature type="signal peptide" evidence="1">
    <location>
        <begin position="1"/>
        <end position="24"/>
    </location>
</feature>
<dbReference type="OrthoDB" id="6073551at2"/>
<dbReference type="EMBL" id="APPN01000051">
    <property type="protein sequence ID" value="ENV34889.1"/>
    <property type="molecule type" value="Genomic_DNA"/>
</dbReference>
<dbReference type="STRING" id="202952.GCA_000747725_03711"/>
<evidence type="ECO:0000313" key="2">
    <source>
        <dbReference type="EMBL" id="ENV34889.1"/>
    </source>
</evidence>
<dbReference type="eggNOG" id="ENOG50339U3">
    <property type="taxonomic scope" value="Bacteria"/>
</dbReference>
<evidence type="ECO:0000313" key="3">
    <source>
        <dbReference type="Proteomes" id="UP000013117"/>
    </source>
</evidence>
<dbReference type="AlphaFoldDB" id="N8ZMB4"/>
<name>N8ZMB4_9GAMM</name>
<gene>
    <name evidence="2" type="ORF">F960_00860</name>
</gene>
<evidence type="ECO:0000256" key="1">
    <source>
        <dbReference type="SAM" id="SignalP"/>
    </source>
</evidence>
<reference evidence="2 3" key="1">
    <citation type="submission" date="2013-02" db="EMBL/GenBank/DDBJ databases">
        <title>The Genome Sequence of Acinetobacter gerneri CIP 107464.</title>
        <authorList>
            <consortium name="The Broad Institute Genome Sequencing Platform"/>
            <consortium name="The Broad Institute Genome Sequencing Center for Infectious Disease"/>
            <person name="Cerqueira G."/>
            <person name="Feldgarden M."/>
            <person name="Courvalin P."/>
            <person name="Perichon B."/>
            <person name="Grillot-Courvalin C."/>
            <person name="Clermont D."/>
            <person name="Rocha E."/>
            <person name="Yoon E.-J."/>
            <person name="Nemec A."/>
            <person name="Walker B."/>
            <person name="Young S.K."/>
            <person name="Zeng Q."/>
            <person name="Gargeya S."/>
            <person name="Fitzgerald M."/>
            <person name="Haas B."/>
            <person name="Abouelleil A."/>
            <person name="Alvarado L."/>
            <person name="Arachchi H.M."/>
            <person name="Berlin A.M."/>
            <person name="Chapman S.B."/>
            <person name="Dewar J."/>
            <person name="Goldberg J."/>
            <person name="Griggs A."/>
            <person name="Gujja S."/>
            <person name="Hansen M."/>
            <person name="Howarth C."/>
            <person name="Imamovic A."/>
            <person name="Larimer J."/>
            <person name="McCowan C."/>
            <person name="Murphy C."/>
            <person name="Neiman D."/>
            <person name="Pearson M."/>
            <person name="Priest M."/>
            <person name="Roberts A."/>
            <person name="Saif S."/>
            <person name="Shea T."/>
            <person name="Sisk P."/>
            <person name="Sykes S."/>
            <person name="Wortman J."/>
            <person name="Nusbaum C."/>
            <person name="Birren B."/>
        </authorList>
    </citation>
    <scope>NUCLEOTIDE SEQUENCE [LARGE SCALE GENOMIC DNA]</scope>
    <source>
        <strain evidence="2 3">CIP 107464</strain>
    </source>
</reference>
<sequence length="502" mass="52011">MFKLNPINFALLICASTFSISSFAGSDLQKMSDQELSDMTGQALMSLSYLAPTDSANPMRNISGSNNTGFYKLGLEAELSLNANIKNLQLGCGGINGAGACDIDIKNLSLSGLPDSYDSSGNPVFNNGRASTSASLTNPFIEFAISNPDKASTRQVTGIRLGAQQISALLTAGLDNLSQASTTDGIQSLSGFMQIASTTGSASTKAGTFGLSNNQILSGYATALGSTVKFTSDPSNSSTTGITIPSVSTTFNIPKTTVNGVRQGSVTINNIPASVGVIPIAADGSSNYPASQFANDALMVNLSCDSTTGTGLFGCGGITLLASKAKFLMAQGSNIQNVNLSVDFIQSLSMIHNIPLTGTGGYLSLQSSPLLWPGATIASGDSNLTSLSAMSSNTDVAQKGWWMSFAQPVQLGTLNVQNQVDISAVYPQVAALVTQFLSKQENYPALDAGQAIGAVFGVPITQKLNVDLGSYTKANPATLTLMNQQLVNQKVVTNCYGGLKFC</sequence>
<comment type="caution">
    <text evidence="2">The sequence shown here is derived from an EMBL/GenBank/DDBJ whole genome shotgun (WGS) entry which is preliminary data.</text>
</comment>
<feature type="chain" id="PRO_5004138253" evidence="1">
    <location>
        <begin position="25"/>
        <end position="502"/>
    </location>
</feature>
<proteinExistence type="predicted"/>
<keyword evidence="1" id="KW-0732">Signal</keyword>
<dbReference type="Proteomes" id="UP000013117">
    <property type="component" value="Unassembled WGS sequence"/>
</dbReference>
<dbReference type="HOGENOM" id="CLU_036687_1_0_6"/>